<accession>A0A2I1M8X1</accession>
<feature type="transmembrane region" description="Helical" evidence="2">
    <location>
        <begin position="61"/>
        <end position="80"/>
    </location>
</feature>
<keyword evidence="2" id="KW-0472">Membrane</keyword>
<dbReference type="AlphaFoldDB" id="A0A2I1M8X1"/>
<organism evidence="3 4">
    <name type="scientific">Anaerococcus octavius</name>
    <dbReference type="NCBI Taxonomy" id="54007"/>
    <lineage>
        <taxon>Bacteria</taxon>
        <taxon>Bacillati</taxon>
        <taxon>Bacillota</taxon>
        <taxon>Tissierellia</taxon>
        <taxon>Tissierellales</taxon>
        <taxon>Peptoniphilaceae</taxon>
        <taxon>Anaerococcus</taxon>
    </lineage>
</organism>
<proteinExistence type="predicted"/>
<dbReference type="EMBL" id="PKGS01000003">
    <property type="protein sequence ID" value="PKZ16574.1"/>
    <property type="molecule type" value="Genomic_DNA"/>
</dbReference>
<comment type="caution">
    <text evidence="3">The sequence shown here is derived from an EMBL/GenBank/DDBJ whole genome shotgun (WGS) entry which is preliminary data.</text>
</comment>
<evidence type="ECO:0000256" key="2">
    <source>
        <dbReference type="SAM" id="Phobius"/>
    </source>
</evidence>
<reference evidence="3 4" key="1">
    <citation type="submission" date="2017-12" db="EMBL/GenBank/DDBJ databases">
        <title>Phylogenetic diversity of female urinary microbiome.</title>
        <authorList>
            <person name="Thomas-White K."/>
            <person name="Wolfe A.J."/>
        </authorList>
    </citation>
    <scope>NUCLEOTIDE SEQUENCE [LARGE SCALE GENOMIC DNA]</scope>
    <source>
        <strain evidence="3 4">UMB0119</strain>
    </source>
</reference>
<dbReference type="Proteomes" id="UP000234335">
    <property type="component" value="Unassembled WGS sequence"/>
</dbReference>
<protein>
    <submittedName>
        <fullName evidence="3">Uncharacterized protein</fullName>
    </submittedName>
</protein>
<feature type="coiled-coil region" evidence="1">
    <location>
        <begin position="1"/>
        <end position="31"/>
    </location>
</feature>
<feature type="transmembrane region" description="Helical" evidence="2">
    <location>
        <begin position="34"/>
        <end position="55"/>
    </location>
</feature>
<keyword evidence="1" id="KW-0175">Coiled coil</keyword>
<name>A0A2I1M8X1_9FIRM</name>
<keyword evidence="4" id="KW-1185">Reference proteome</keyword>
<keyword evidence="2" id="KW-0812">Transmembrane</keyword>
<evidence type="ECO:0000313" key="4">
    <source>
        <dbReference type="Proteomes" id="UP000234335"/>
    </source>
</evidence>
<gene>
    <name evidence="3" type="ORF">CYJ34_05080</name>
</gene>
<sequence>MQEKELLMDEILELREKLKEKNEMISNLGKSVSFFQLFIIPLIIAGLTTLIIRQIPISDNQSVGFFIVIFIVSISIATIINKKKIANRKQELINERIAIQKALVKKGKDLSELENNIEK</sequence>
<evidence type="ECO:0000256" key="1">
    <source>
        <dbReference type="SAM" id="Coils"/>
    </source>
</evidence>
<keyword evidence="2" id="KW-1133">Transmembrane helix</keyword>
<evidence type="ECO:0000313" key="3">
    <source>
        <dbReference type="EMBL" id="PKZ16574.1"/>
    </source>
</evidence>
<dbReference type="RefSeq" id="WP_101540235.1">
    <property type="nucleotide sequence ID" value="NZ_CALTZC010000007.1"/>
</dbReference>